<dbReference type="EMBL" id="SNRW01024843">
    <property type="protein sequence ID" value="KAA6361956.1"/>
    <property type="molecule type" value="Genomic_DNA"/>
</dbReference>
<organism evidence="1 2">
    <name type="scientific">Streblomastix strix</name>
    <dbReference type="NCBI Taxonomy" id="222440"/>
    <lineage>
        <taxon>Eukaryota</taxon>
        <taxon>Metamonada</taxon>
        <taxon>Preaxostyla</taxon>
        <taxon>Oxymonadida</taxon>
        <taxon>Streblomastigidae</taxon>
        <taxon>Streblomastix</taxon>
    </lineage>
</organism>
<protein>
    <submittedName>
        <fullName evidence="1">Uncharacterized protein</fullName>
    </submittedName>
</protein>
<gene>
    <name evidence="1" type="ORF">EZS28_042518</name>
</gene>
<accession>A0A5J4TTU9</accession>
<dbReference type="AlphaFoldDB" id="A0A5J4TTU9"/>
<sequence>MLSYFIHEPRLKIKFTTISWRNSAKQSGLRFENLWSTLDPTEIQPSESSQAYAYCTRVVQLAQSALIADIRQIVPDQLPS</sequence>
<evidence type="ECO:0000313" key="2">
    <source>
        <dbReference type="Proteomes" id="UP000324800"/>
    </source>
</evidence>
<evidence type="ECO:0000313" key="1">
    <source>
        <dbReference type="EMBL" id="KAA6361956.1"/>
    </source>
</evidence>
<comment type="caution">
    <text evidence="1">The sequence shown here is derived from an EMBL/GenBank/DDBJ whole genome shotgun (WGS) entry which is preliminary data.</text>
</comment>
<dbReference type="Proteomes" id="UP000324800">
    <property type="component" value="Unassembled WGS sequence"/>
</dbReference>
<reference evidence="1 2" key="1">
    <citation type="submission" date="2019-03" db="EMBL/GenBank/DDBJ databases">
        <title>Single cell metagenomics reveals metabolic interactions within the superorganism composed of flagellate Streblomastix strix and complex community of Bacteroidetes bacteria on its surface.</title>
        <authorList>
            <person name="Treitli S.C."/>
            <person name="Kolisko M."/>
            <person name="Husnik F."/>
            <person name="Keeling P."/>
            <person name="Hampl V."/>
        </authorList>
    </citation>
    <scope>NUCLEOTIDE SEQUENCE [LARGE SCALE GENOMIC DNA]</scope>
    <source>
        <strain evidence="1">ST1C</strain>
    </source>
</reference>
<name>A0A5J4TTU9_9EUKA</name>
<proteinExistence type="predicted"/>